<dbReference type="Gene3D" id="3.40.980.10">
    <property type="entry name" value="MoaB/Mog-like domain"/>
    <property type="match status" value="1"/>
</dbReference>
<dbReference type="Proteomes" id="UP001529369">
    <property type="component" value="Unassembled WGS sequence"/>
</dbReference>
<dbReference type="InterPro" id="IPR001453">
    <property type="entry name" value="MoaB/Mog_dom"/>
</dbReference>
<organism evidence="8 9">
    <name type="scientific">Paeniroseomonas aquatica</name>
    <dbReference type="NCBI Taxonomy" id="373043"/>
    <lineage>
        <taxon>Bacteria</taxon>
        <taxon>Pseudomonadati</taxon>
        <taxon>Pseudomonadota</taxon>
        <taxon>Alphaproteobacteria</taxon>
        <taxon>Acetobacterales</taxon>
        <taxon>Acetobacteraceae</taxon>
        <taxon>Paeniroseomonas</taxon>
    </lineage>
</organism>
<dbReference type="Gene3D" id="2.40.340.10">
    <property type="entry name" value="MoeA, C-terminal, domain IV"/>
    <property type="match status" value="1"/>
</dbReference>
<dbReference type="PANTHER" id="PTHR10192">
    <property type="entry name" value="MOLYBDOPTERIN BIOSYNTHESIS PROTEIN"/>
    <property type="match status" value="1"/>
</dbReference>
<keyword evidence="6" id="KW-0479">Metal-binding</keyword>
<dbReference type="Gene3D" id="3.90.105.10">
    <property type="entry name" value="Molybdopterin biosynthesis moea protein, domain 2"/>
    <property type="match status" value="1"/>
</dbReference>
<reference evidence="9" key="1">
    <citation type="journal article" date="2019" name="Int. J. Syst. Evol. Microbiol.">
        <title>The Global Catalogue of Microorganisms (GCM) 10K type strain sequencing project: providing services to taxonomists for standard genome sequencing and annotation.</title>
        <authorList>
            <consortium name="The Broad Institute Genomics Platform"/>
            <consortium name="The Broad Institute Genome Sequencing Center for Infectious Disease"/>
            <person name="Wu L."/>
            <person name="Ma J."/>
        </authorList>
    </citation>
    <scope>NUCLEOTIDE SEQUENCE [LARGE SCALE GENOMIC DNA]</scope>
    <source>
        <strain evidence="9">CECT 7131</strain>
    </source>
</reference>
<dbReference type="InterPro" id="IPR005111">
    <property type="entry name" value="MoeA_C_domain_IV"/>
</dbReference>
<comment type="function">
    <text evidence="1 6">Catalyzes the insertion of molybdate into adenylated molybdopterin with the concomitant release of AMP.</text>
</comment>
<dbReference type="InterPro" id="IPR038987">
    <property type="entry name" value="MoeA-like"/>
</dbReference>
<keyword evidence="6" id="KW-0460">Magnesium</keyword>
<accession>A0ABT8A6T8</accession>
<dbReference type="InterPro" id="IPR036135">
    <property type="entry name" value="MoeA_linker/N_sf"/>
</dbReference>
<evidence type="ECO:0000256" key="1">
    <source>
        <dbReference type="ARBA" id="ARBA00002901"/>
    </source>
</evidence>
<evidence type="ECO:0000313" key="8">
    <source>
        <dbReference type="EMBL" id="MDN3565416.1"/>
    </source>
</evidence>
<keyword evidence="9" id="KW-1185">Reference proteome</keyword>
<keyword evidence="4 6" id="KW-0501">Molybdenum cofactor biosynthesis</keyword>
<protein>
    <recommendedName>
        <fullName evidence="6">Molybdopterin molybdenumtransferase</fullName>
        <ecNumber evidence="6">2.10.1.1</ecNumber>
    </recommendedName>
</protein>
<evidence type="ECO:0000313" key="9">
    <source>
        <dbReference type="Proteomes" id="UP001529369"/>
    </source>
</evidence>
<name>A0ABT8A6T8_9PROT</name>
<dbReference type="SUPFAM" id="SSF53218">
    <property type="entry name" value="Molybdenum cofactor biosynthesis proteins"/>
    <property type="match status" value="1"/>
</dbReference>
<keyword evidence="6" id="KW-0500">Molybdenum</keyword>
<dbReference type="SUPFAM" id="SSF63867">
    <property type="entry name" value="MoeA C-terminal domain-like"/>
    <property type="match status" value="1"/>
</dbReference>
<dbReference type="PANTHER" id="PTHR10192:SF5">
    <property type="entry name" value="GEPHYRIN"/>
    <property type="match status" value="1"/>
</dbReference>
<dbReference type="Pfam" id="PF00994">
    <property type="entry name" value="MoCF_biosynth"/>
    <property type="match status" value="1"/>
</dbReference>
<sequence>MLTVEEARARILGALTATPAETVPLPAGWGRVLARPVLSRVTQPPADVSAMDGYAVRAADAELGASLAVTGTAPAGHPYAGSVGRGEAVRIFTGGIIPDGADAILLQEDAEPAAGRVQVKEAVRPGRWVRRRGLDFAEGEELLPAGRRLTARDIGLAAAANTPWLAVHRAPRIGILATGDEIALPGDPIPAGGIVSSNAHALAALVRAAGGEPLVLPIAPDDSRAIAEAAVAARACDLLVTTGGASVGDHDLVQSALGPQGFALDFWKIAMRPGKPLIWGRLGPTPVLGLPGNPVSALVCSVLFLLPALDRLSGLPGAAPRTVRALAGAPLPANDGRFDHLRAILQPGPDGVPVATPFPVQDSSMMKTLARAEALILRAPGAPAVPAGAPVAVIPLGELGI</sequence>
<dbReference type="InterPro" id="IPR036425">
    <property type="entry name" value="MoaB/Mog-like_dom_sf"/>
</dbReference>
<dbReference type="RefSeq" id="WP_290317248.1">
    <property type="nucleotide sequence ID" value="NZ_JAUFPN010000147.1"/>
</dbReference>
<comment type="pathway">
    <text evidence="2 6">Cofactor biosynthesis; molybdopterin biosynthesis.</text>
</comment>
<dbReference type="Pfam" id="PF03454">
    <property type="entry name" value="MoeA_C"/>
    <property type="match status" value="1"/>
</dbReference>
<evidence type="ECO:0000256" key="6">
    <source>
        <dbReference type="RuleBase" id="RU365090"/>
    </source>
</evidence>
<dbReference type="SMART" id="SM00852">
    <property type="entry name" value="MoCF_biosynth"/>
    <property type="match status" value="1"/>
</dbReference>
<dbReference type="CDD" id="cd00887">
    <property type="entry name" value="MoeA"/>
    <property type="match status" value="1"/>
</dbReference>
<keyword evidence="6" id="KW-0808">Transferase</keyword>
<dbReference type="InterPro" id="IPR005110">
    <property type="entry name" value="MoeA_linker/N"/>
</dbReference>
<dbReference type="NCBIfam" id="NF045515">
    <property type="entry name" value="Glp_gephyrin"/>
    <property type="match status" value="1"/>
</dbReference>
<comment type="caution">
    <text evidence="8">The sequence shown here is derived from an EMBL/GenBank/DDBJ whole genome shotgun (WGS) entry which is preliminary data.</text>
</comment>
<dbReference type="EC" id="2.10.1.1" evidence="6"/>
<evidence type="ECO:0000256" key="2">
    <source>
        <dbReference type="ARBA" id="ARBA00005046"/>
    </source>
</evidence>
<dbReference type="EMBL" id="JAUFPN010000147">
    <property type="protein sequence ID" value="MDN3565416.1"/>
    <property type="molecule type" value="Genomic_DNA"/>
</dbReference>
<comment type="similarity">
    <text evidence="3 6">Belongs to the MoeA family.</text>
</comment>
<evidence type="ECO:0000259" key="7">
    <source>
        <dbReference type="SMART" id="SM00852"/>
    </source>
</evidence>
<proteinExistence type="inferred from homology"/>
<dbReference type="InterPro" id="IPR036688">
    <property type="entry name" value="MoeA_C_domain_IV_sf"/>
</dbReference>
<evidence type="ECO:0000256" key="5">
    <source>
        <dbReference type="ARBA" id="ARBA00047317"/>
    </source>
</evidence>
<comment type="cofactor">
    <cofactor evidence="6">
        <name>Mg(2+)</name>
        <dbReference type="ChEBI" id="CHEBI:18420"/>
    </cofactor>
</comment>
<gene>
    <name evidence="8" type="ORF">QWZ14_13690</name>
</gene>
<evidence type="ECO:0000256" key="4">
    <source>
        <dbReference type="ARBA" id="ARBA00023150"/>
    </source>
</evidence>
<evidence type="ECO:0000256" key="3">
    <source>
        <dbReference type="ARBA" id="ARBA00010763"/>
    </source>
</evidence>
<dbReference type="Gene3D" id="2.170.190.11">
    <property type="entry name" value="Molybdopterin biosynthesis moea protein, domain 3"/>
    <property type="match status" value="1"/>
</dbReference>
<dbReference type="SUPFAM" id="SSF63882">
    <property type="entry name" value="MoeA N-terminal region -like"/>
    <property type="match status" value="1"/>
</dbReference>
<feature type="domain" description="MoaB/Mog" evidence="7">
    <location>
        <begin position="174"/>
        <end position="311"/>
    </location>
</feature>
<dbReference type="Pfam" id="PF03453">
    <property type="entry name" value="MoeA_N"/>
    <property type="match status" value="1"/>
</dbReference>
<comment type="catalytic activity">
    <reaction evidence="5">
        <text>adenylyl-molybdopterin + molybdate = Mo-molybdopterin + AMP + H(+)</text>
        <dbReference type="Rhea" id="RHEA:35047"/>
        <dbReference type="ChEBI" id="CHEBI:15378"/>
        <dbReference type="ChEBI" id="CHEBI:36264"/>
        <dbReference type="ChEBI" id="CHEBI:62727"/>
        <dbReference type="ChEBI" id="CHEBI:71302"/>
        <dbReference type="ChEBI" id="CHEBI:456215"/>
        <dbReference type="EC" id="2.10.1.1"/>
    </reaction>
</comment>